<organism evidence="2 3">
    <name type="scientific">Flavobacterium xanthum</name>
    <dbReference type="NCBI Taxonomy" id="69322"/>
    <lineage>
        <taxon>Bacteria</taxon>
        <taxon>Pseudomonadati</taxon>
        <taxon>Bacteroidota</taxon>
        <taxon>Flavobacteriia</taxon>
        <taxon>Flavobacteriales</taxon>
        <taxon>Flavobacteriaceae</taxon>
        <taxon>Flavobacterium</taxon>
    </lineage>
</organism>
<sequence length="89" mass="10572">MQTASFTGFIKALFYMIAFYYIFRFLAKLFLPLIVKKVVEKAGQNMQQQQQNTWNNTQSKDEIIYNSENVKNPRETKKVGDYVDYEEID</sequence>
<dbReference type="STRING" id="69322.SAMN05443669_100431"/>
<accession>A0A1M6YW35</accession>
<dbReference type="RefSeq" id="WP_073351801.1">
    <property type="nucleotide sequence ID" value="NZ_FRBU01000004.1"/>
</dbReference>
<gene>
    <name evidence="2" type="ORF">SAMN05443669_100431</name>
</gene>
<feature type="transmembrane region" description="Helical" evidence="1">
    <location>
        <begin position="12"/>
        <end position="31"/>
    </location>
</feature>
<dbReference type="AlphaFoldDB" id="A0A1M6YW35"/>
<evidence type="ECO:0008006" key="4">
    <source>
        <dbReference type="Google" id="ProtNLM"/>
    </source>
</evidence>
<keyword evidence="1" id="KW-0812">Transmembrane</keyword>
<evidence type="ECO:0000256" key="1">
    <source>
        <dbReference type="SAM" id="Phobius"/>
    </source>
</evidence>
<keyword evidence="1" id="KW-0472">Membrane</keyword>
<dbReference type="OrthoDB" id="1123055at2"/>
<protein>
    <recommendedName>
        <fullName evidence="4">DUF4834 domain-containing protein</fullName>
    </recommendedName>
</protein>
<keyword evidence="1" id="KW-1133">Transmembrane helix</keyword>
<dbReference type="EMBL" id="FRBU01000004">
    <property type="protein sequence ID" value="SHL22458.1"/>
    <property type="molecule type" value="Genomic_DNA"/>
</dbReference>
<keyword evidence="3" id="KW-1185">Reference proteome</keyword>
<dbReference type="Proteomes" id="UP000184260">
    <property type="component" value="Unassembled WGS sequence"/>
</dbReference>
<name>A0A1M6YW35_9FLAO</name>
<proteinExistence type="predicted"/>
<evidence type="ECO:0000313" key="3">
    <source>
        <dbReference type="Proteomes" id="UP000184260"/>
    </source>
</evidence>
<reference evidence="3" key="1">
    <citation type="submission" date="2016-11" db="EMBL/GenBank/DDBJ databases">
        <authorList>
            <person name="Varghese N."/>
            <person name="Submissions S."/>
        </authorList>
    </citation>
    <scope>NUCLEOTIDE SEQUENCE [LARGE SCALE GENOMIC DNA]</scope>
    <source>
        <strain evidence="3">DSM 3661</strain>
    </source>
</reference>
<evidence type="ECO:0000313" key="2">
    <source>
        <dbReference type="EMBL" id="SHL22458.1"/>
    </source>
</evidence>